<organism evidence="2 3">
    <name type="scientific">Pristionchus mayeri</name>
    <dbReference type="NCBI Taxonomy" id="1317129"/>
    <lineage>
        <taxon>Eukaryota</taxon>
        <taxon>Metazoa</taxon>
        <taxon>Ecdysozoa</taxon>
        <taxon>Nematoda</taxon>
        <taxon>Chromadorea</taxon>
        <taxon>Rhabditida</taxon>
        <taxon>Rhabditina</taxon>
        <taxon>Diplogasteromorpha</taxon>
        <taxon>Diplogasteroidea</taxon>
        <taxon>Neodiplogasteridae</taxon>
        <taxon>Pristionchus</taxon>
    </lineage>
</organism>
<feature type="region of interest" description="Disordered" evidence="1">
    <location>
        <begin position="1"/>
        <end position="23"/>
    </location>
</feature>
<evidence type="ECO:0000256" key="1">
    <source>
        <dbReference type="SAM" id="MobiDB-lite"/>
    </source>
</evidence>
<comment type="caution">
    <text evidence="2">The sequence shown here is derived from an EMBL/GenBank/DDBJ whole genome shotgun (WGS) entry which is preliminary data.</text>
</comment>
<dbReference type="EMBL" id="BTRK01000003">
    <property type="protein sequence ID" value="GMR41730.1"/>
    <property type="molecule type" value="Genomic_DNA"/>
</dbReference>
<reference evidence="3" key="1">
    <citation type="submission" date="2022-10" db="EMBL/GenBank/DDBJ databases">
        <title>Genome assembly of Pristionchus species.</title>
        <authorList>
            <person name="Yoshida K."/>
            <person name="Sommer R.J."/>
        </authorList>
    </citation>
    <scope>NUCLEOTIDE SEQUENCE [LARGE SCALE GENOMIC DNA]</scope>
    <source>
        <strain evidence="3">RS5460</strain>
    </source>
</reference>
<accession>A0AAN4ZRA3</accession>
<proteinExistence type="predicted"/>
<evidence type="ECO:0000313" key="2">
    <source>
        <dbReference type="EMBL" id="GMR41730.1"/>
    </source>
</evidence>
<keyword evidence="3" id="KW-1185">Reference proteome</keyword>
<evidence type="ECO:0000313" key="3">
    <source>
        <dbReference type="Proteomes" id="UP001328107"/>
    </source>
</evidence>
<feature type="region of interest" description="Disordered" evidence="1">
    <location>
        <begin position="52"/>
        <end position="83"/>
    </location>
</feature>
<dbReference type="AlphaFoldDB" id="A0AAN4ZRA3"/>
<protein>
    <submittedName>
        <fullName evidence="2">Uncharacterized protein</fullName>
    </submittedName>
</protein>
<sequence>MKQKSKKKKKIESQMHTNEKKETVEYKAKEKTIDFKSLLSLAARNVQEIERNERHVHGIRKPMSTSVNASHRPSIVPTKKKQLGKNRIEFAREDHSGVPSVKKMKSVVGPIIKNMIHRPSKC</sequence>
<feature type="compositionally biased region" description="Basic residues" evidence="1">
    <location>
        <begin position="1"/>
        <end position="10"/>
    </location>
</feature>
<dbReference type="Proteomes" id="UP001328107">
    <property type="component" value="Unassembled WGS sequence"/>
</dbReference>
<name>A0AAN4ZRA3_9BILA</name>
<feature type="compositionally biased region" description="Basic and acidic residues" evidence="1">
    <location>
        <begin position="11"/>
        <end position="23"/>
    </location>
</feature>
<gene>
    <name evidence="2" type="ORF">PMAYCL1PPCAC_11925</name>
</gene>